<proteinExistence type="predicted"/>
<sequence length="312" mass="34777">MYVMSKHEQVSDADVISCVADLVLRGADLSILDPGHQLVRGDAVLRAKVLEHRYREVFIQDALETGHCFMGLNGQMLFRTSATPQSFVGIALEAYVVRCFNDNMRIAGRMALQWCSFRTRRPTDAFVDKFVAIGTGLVKTRQAFPFFYAPQSGVDVLFLTRTTTSACASVTHEPLTIKGTDVAAGIQLKAIQGNERAEIIQPLLQQNYLKVMTLLRRPDGRHSADVCHEIIGNLARSGEITSMQRMDLENRICRPEQIGLDQREIDWYYEYAIACVEGRAMLDSSAIDAIAMEVKQQKYGGAAILLPGSELR</sequence>
<accession>A0A6G7LPV4</accession>
<reference evidence="1 2" key="1">
    <citation type="submission" date="2019-11" db="EMBL/GenBank/DDBJ databases">
        <title>Complete Genome Sequence of Shewanella chilikensis Strain DC57, Isolated from Corroded Seal Rings at a floating production facility in Australia.</title>
        <authorList>
            <person name="Salgar-Chaparro S.J."/>
            <person name="Castillo-Villamizar G.A."/>
            <person name="Poehlein A."/>
            <person name="Daniel R."/>
            <person name="Machuca L."/>
        </authorList>
    </citation>
    <scope>NUCLEOTIDE SEQUENCE [LARGE SCALE GENOMIC DNA]</scope>
    <source>
        <strain evidence="1 2">DC57</strain>
    </source>
</reference>
<dbReference type="Proteomes" id="UP000502117">
    <property type="component" value="Chromosome"/>
</dbReference>
<name>A0A6G7LPV4_9GAMM</name>
<gene>
    <name evidence="1" type="ORF">GII14_05960</name>
</gene>
<evidence type="ECO:0000313" key="2">
    <source>
        <dbReference type="Proteomes" id="UP000502117"/>
    </source>
</evidence>
<dbReference type="RefSeq" id="WP_165564669.1">
    <property type="nucleotide sequence ID" value="NZ_CP045857.1"/>
</dbReference>
<evidence type="ECO:0000313" key="1">
    <source>
        <dbReference type="EMBL" id="QIJ03770.1"/>
    </source>
</evidence>
<organism evidence="1 2">
    <name type="scientific">Shewanella chilikensis</name>
    <dbReference type="NCBI Taxonomy" id="558541"/>
    <lineage>
        <taxon>Bacteria</taxon>
        <taxon>Pseudomonadati</taxon>
        <taxon>Pseudomonadota</taxon>
        <taxon>Gammaproteobacteria</taxon>
        <taxon>Alteromonadales</taxon>
        <taxon>Shewanellaceae</taxon>
        <taxon>Shewanella</taxon>
    </lineage>
</organism>
<protein>
    <submittedName>
        <fullName evidence="1">Uncharacterized protein</fullName>
    </submittedName>
</protein>
<dbReference type="EMBL" id="CP045857">
    <property type="protein sequence ID" value="QIJ03770.1"/>
    <property type="molecule type" value="Genomic_DNA"/>
</dbReference>
<dbReference type="AlphaFoldDB" id="A0A6G7LPV4"/>
<dbReference type="KEGG" id="schk:GII14_05960"/>